<gene>
    <name evidence="2" type="ORF">SKAU_G00162980</name>
</gene>
<feature type="compositionally biased region" description="Basic and acidic residues" evidence="1">
    <location>
        <begin position="42"/>
        <end position="59"/>
    </location>
</feature>
<evidence type="ECO:0000313" key="2">
    <source>
        <dbReference type="EMBL" id="KAJ8359773.1"/>
    </source>
</evidence>
<proteinExistence type="predicted"/>
<protein>
    <submittedName>
        <fullName evidence="2">Uncharacterized protein</fullName>
    </submittedName>
</protein>
<dbReference type="EMBL" id="JAINUF010000005">
    <property type="protein sequence ID" value="KAJ8359773.1"/>
    <property type="molecule type" value="Genomic_DNA"/>
</dbReference>
<evidence type="ECO:0000256" key="1">
    <source>
        <dbReference type="SAM" id="MobiDB-lite"/>
    </source>
</evidence>
<dbReference type="AlphaFoldDB" id="A0A9Q1FJ26"/>
<feature type="region of interest" description="Disordered" evidence="1">
    <location>
        <begin position="38"/>
        <end position="69"/>
    </location>
</feature>
<dbReference type="OrthoDB" id="20669at2759"/>
<dbReference type="Proteomes" id="UP001152622">
    <property type="component" value="Chromosome 5"/>
</dbReference>
<reference evidence="2" key="1">
    <citation type="journal article" date="2023" name="Science">
        <title>Genome structures resolve the early diversification of teleost fishes.</title>
        <authorList>
            <person name="Parey E."/>
            <person name="Louis A."/>
            <person name="Montfort J."/>
            <person name="Bouchez O."/>
            <person name="Roques C."/>
            <person name="Iampietro C."/>
            <person name="Lluch J."/>
            <person name="Castinel A."/>
            <person name="Donnadieu C."/>
            <person name="Desvignes T."/>
            <person name="Floi Bucao C."/>
            <person name="Jouanno E."/>
            <person name="Wen M."/>
            <person name="Mejri S."/>
            <person name="Dirks R."/>
            <person name="Jansen H."/>
            <person name="Henkel C."/>
            <person name="Chen W.J."/>
            <person name="Zahm M."/>
            <person name="Cabau C."/>
            <person name="Klopp C."/>
            <person name="Thompson A.W."/>
            <person name="Robinson-Rechavi M."/>
            <person name="Braasch I."/>
            <person name="Lecointre G."/>
            <person name="Bobe J."/>
            <person name="Postlethwait J.H."/>
            <person name="Berthelot C."/>
            <person name="Roest Crollius H."/>
            <person name="Guiguen Y."/>
        </authorList>
    </citation>
    <scope>NUCLEOTIDE SEQUENCE</scope>
    <source>
        <strain evidence="2">WJC10195</strain>
    </source>
</reference>
<evidence type="ECO:0000313" key="3">
    <source>
        <dbReference type="Proteomes" id="UP001152622"/>
    </source>
</evidence>
<comment type="caution">
    <text evidence="2">The sequence shown here is derived from an EMBL/GenBank/DDBJ whole genome shotgun (WGS) entry which is preliminary data.</text>
</comment>
<name>A0A9Q1FJ26_SYNKA</name>
<keyword evidence="3" id="KW-1185">Reference proteome</keyword>
<accession>A0A9Q1FJ26</accession>
<sequence length="149" mass="16371">MIVVAALLFPQAYIYDIRSCTYLHKLQRHSDAALNVAFNPAKPERADRAEGGSRPRQEPPRPSFNVRSSGERCAGVSLRSVHHGPACLPPQVAYFSPHAISIQNQHSFHSLSPTQALSGITEFKPSQVQAGRFAPLCRECYLRADEGCG</sequence>
<organism evidence="2 3">
    <name type="scientific">Synaphobranchus kaupii</name>
    <name type="common">Kaup's arrowtooth eel</name>
    <dbReference type="NCBI Taxonomy" id="118154"/>
    <lineage>
        <taxon>Eukaryota</taxon>
        <taxon>Metazoa</taxon>
        <taxon>Chordata</taxon>
        <taxon>Craniata</taxon>
        <taxon>Vertebrata</taxon>
        <taxon>Euteleostomi</taxon>
        <taxon>Actinopterygii</taxon>
        <taxon>Neopterygii</taxon>
        <taxon>Teleostei</taxon>
        <taxon>Anguilliformes</taxon>
        <taxon>Synaphobranchidae</taxon>
        <taxon>Synaphobranchus</taxon>
    </lineage>
</organism>